<accession>A0A7S1AIY7</accession>
<proteinExistence type="predicted"/>
<evidence type="ECO:0000313" key="1">
    <source>
        <dbReference type="EMBL" id="CAD8855443.1"/>
    </source>
</evidence>
<name>A0A7S1AIY7_NOCSC</name>
<organism evidence="1">
    <name type="scientific">Noctiluca scintillans</name>
    <name type="common">Sea sparkle</name>
    <name type="synonym">Red tide dinoflagellate</name>
    <dbReference type="NCBI Taxonomy" id="2966"/>
    <lineage>
        <taxon>Eukaryota</taxon>
        <taxon>Sar</taxon>
        <taxon>Alveolata</taxon>
        <taxon>Dinophyceae</taxon>
        <taxon>Noctilucales</taxon>
        <taxon>Noctilucaceae</taxon>
        <taxon>Noctiluca</taxon>
    </lineage>
</organism>
<sequence>MAQVCCSRRLAVERHSFRKCWIASAPRMSLAAAKVTQPVLLRQMGFKARARWASFSRRTRTSSRIIPGGKMKGVTFSDCLEKELGFCKWAVTLSDNDARRSHLSEFISFLEAQKPKRMWEETLAFGKHKGLLYDDVFSNDGLYSLWLVRYSGNPASWLQNQCLTFTDWTQERDPQFAILEPDMCLFGKHKGQTYNDIFKVDTGYCEWILQTNQKDPTATLIEHFADWLRYREPNFVDGFSMGKAAKPVKAVPRQQVQIVKHGKNKGKTFQDIFRTDRQYCAWVLKSVTQSSPLRAFADWIKQKHPEFAAQSAK</sequence>
<dbReference type="AlphaFoldDB" id="A0A7S1AIY7"/>
<protein>
    <submittedName>
        <fullName evidence="1">Uncharacterized protein</fullName>
    </submittedName>
</protein>
<dbReference type="EMBL" id="HBFQ01042142">
    <property type="protein sequence ID" value="CAD8855443.1"/>
    <property type="molecule type" value="Transcribed_RNA"/>
</dbReference>
<reference evidence="1" key="1">
    <citation type="submission" date="2021-01" db="EMBL/GenBank/DDBJ databases">
        <authorList>
            <person name="Corre E."/>
            <person name="Pelletier E."/>
            <person name="Niang G."/>
            <person name="Scheremetjew M."/>
            <person name="Finn R."/>
            <person name="Kale V."/>
            <person name="Holt S."/>
            <person name="Cochrane G."/>
            <person name="Meng A."/>
            <person name="Brown T."/>
            <person name="Cohen L."/>
        </authorList>
    </citation>
    <scope>NUCLEOTIDE SEQUENCE</scope>
</reference>
<gene>
    <name evidence="1" type="ORF">NSCI0253_LOCUS29795</name>
</gene>